<gene>
    <name evidence="2" type="ORF">ACFOOR_14810</name>
</gene>
<dbReference type="Gene3D" id="3.10.180.10">
    <property type="entry name" value="2,3-Dihydroxybiphenyl 1,2-Dioxygenase, domain 1"/>
    <property type="match status" value="1"/>
</dbReference>
<dbReference type="PANTHER" id="PTHR36503:SF1">
    <property type="entry name" value="BLR2520 PROTEIN"/>
    <property type="match status" value="1"/>
</dbReference>
<dbReference type="PROSITE" id="PS51819">
    <property type="entry name" value="VOC"/>
    <property type="match status" value="1"/>
</dbReference>
<dbReference type="RefSeq" id="WP_343163361.1">
    <property type="nucleotide sequence ID" value="NZ_JBHRSV010000028.1"/>
</dbReference>
<dbReference type="EMBL" id="JBHRSV010000028">
    <property type="protein sequence ID" value="MFC2927377.1"/>
    <property type="molecule type" value="Genomic_DNA"/>
</dbReference>
<dbReference type="Pfam" id="PF00903">
    <property type="entry name" value="Glyoxalase"/>
    <property type="match status" value="1"/>
</dbReference>
<keyword evidence="3" id="KW-1185">Reference proteome</keyword>
<feature type="domain" description="VOC" evidence="1">
    <location>
        <begin position="4"/>
        <end position="123"/>
    </location>
</feature>
<accession>A0ABV7A129</accession>
<dbReference type="InterPro" id="IPR037523">
    <property type="entry name" value="VOC_core"/>
</dbReference>
<dbReference type="Proteomes" id="UP001595379">
    <property type="component" value="Unassembled WGS sequence"/>
</dbReference>
<dbReference type="PANTHER" id="PTHR36503">
    <property type="entry name" value="BLR2520 PROTEIN"/>
    <property type="match status" value="1"/>
</dbReference>
<evidence type="ECO:0000313" key="3">
    <source>
        <dbReference type="Proteomes" id="UP001595379"/>
    </source>
</evidence>
<comment type="caution">
    <text evidence="2">The sequence shown here is derived from an EMBL/GenBank/DDBJ whole genome shotgun (WGS) entry which is preliminary data.</text>
</comment>
<evidence type="ECO:0000259" key="1">
    <source>
        <dbReference type="PROSITE" id="PS51819"/>
    </source>
</evidence>
<reference evidence="3" key="1">
    <citation type="journal article" date="2019" name="Int. J. Syst. Evol. Microbiol.">
        <title>The Global Catalogue of Microorganisms (GCM) 10K type strain sequencing project: providing services to taxonomists for standard genome sequencing and annotation.</title>
        <authorList>
            <consortium name="The Broad Institute Genomics Platform"/>
            <consortium name="The Broad Institute Genome Sequencing Center for Infectious Disease"/>
            <person name="Wu L."/>
            <person name="Ma J."/>
        </authorList>
    </citation>
    <scope>NUCLEOTIDE SEQUENCE [LARGE SCALE GENOMIC DNA]</scope>
    <source>
        <strain evidence="3">KCTC 52487</strain>
    </source>
</reference>
<sequence length="139" mass="15104">MDQRVSLITLAVAEPARSKDFYEALGWKAGFVSRDIAFFQLNGIVLGLYRRTAFEAETGRTLSGGDGVALAINFAARDAVDAVLDEAVRAGGEIMRPAADTEWGGYSGYFADPDGHAWEVAHNPHWNIDNDGNVWMPDA</sequence>
<proteinExistence type="predicted"/>
<dbReference type="InterPro" id="IPR004360">
    <property type="entry name" value="Glyas_Fos-R_dOase_dom"/>
</dbReference>
<evidence type="ECO:0000313" key="2">
    <source>
        <dbReference type="EMBL" id="MFC2927377.1"/>
    </source>
</evidence>
<name>A0ABV7A129_9PROT</name>
<protein>
    <submittedName>
        <fullName evidence="2">VOC family protein</fullName>
    </submittedName>
</protein>
<dbReference type="SUPFAM" id="SSF54593">
    <property type="entry name" value="Glyoxalase/Bleomycin resistance protein/Dihydroxybiphenyl dioxygenase"/>
    <property type="match status" value="1"/>
</dbReference>
<dbReference type="InterPro" id="IPR029068">
    <property type="entry name" value="Glyas_Bleomycin-R_OHBP_Dase"/>
</dbReference>
<organism evidence="2 3">
    <name type="scientific">Hyphobacterium vulgare</name>
    <dbReference type="NCBI Taxonomy" id="1736751"/>
    <lineage>
        <taxon>Bacteria</taxon>
        <taxon>Pseudomonadati</taxon>
        <taxon>Pseudomonadota</taxon>
        <taxon>Alphaproteobacteria</taxon>
        <taxon>Maricaulales</taxon>
        <taxon>Maricaulaceae</taxon>
        <taxon>Hyphobacterium</taxon>
    </lineage>
</organism>